<reference evidence="7" key="1">
    <citation type="submission" date="2021-11" db="EMBL/GenBank/DDBJ databases">
        <title>Description of a new species Pelosinus isolated from the bottom sediments of Lake Baikal.</title>
        <authorList>
            <person name="Zakharyuk A."/>
        </authorList>
    </citation>
    <scope>NUCLEOTIDE SEQUENCE</scope>
    <source>
        <strain evidence="7">Bkl1</strain>
    </source>
</reference>
<accession>A0ABS8HYV9</accession>
<feature type="domain" description="STAS" evidence="6">
    <location>
        <begin position="443"/>
        <end position="545"/>
    </location>
</feature>
<dbReference type="InterPro" id="IPR036513">
    <property type="entry name" value="STAS_dom_sf"/>
</dbReference>
<comment type="subcellular location">
    <subcellularLocation>
        <location evidence="1">Membrane</location>
        <topology evidence="1">Multi-pass membrane protein</topology>
    </subcellularLocation>
</comment>
<evidence type="ECO:0000256" key="4">
    <source>
        <dbReference type="ARBA" id="ARBA00023136"/>
    </source>
</evidence>
<keyword evidence="8" id="KW-1185">Reference proteome</keyword>
<dbReference type="InterPro" id="IPR011547">
    <property type="entry name" value="SLC26A/SulP_dom"/>
</dbReference>
<feature type="transmembrane region" description="Helical" evidence="5">
    <location>
        <begin position="198"/>
        <end position="226"/>
    </location>
</feature>
<keyword evidence="3 5" id="KW-1133">Transmembrane helix</keyword>
<proteinExistence type="predicted"/>
<feature type="transmembrane region" description="Helical" evidence="5">
    <location>
        <begin position="125"/>
        <end position="149"/>
    </location>
</feature>
<evidence type="ECO:0000259" key="6">
    <source>
        <dbReference type="PROSITE" id="PS50801"/>
    </source>
</evidence>
<dbReference type="InterPro" id="IPR002645">
    <property type="entry name" value="STAS_dom"/>
</dbReference>
<evidence type="ECO:0000256" key="2">
    <source>
        <dbReference type="ARBA" id="ARBA00022692"/>
    </source>
</evidence>
<evidence type="ECO:0000256" key="1">
    <source>
        <dbReference type="ARBA" id="ARBA00004141"/>
    </source>
</evidence>
<feature type="transmembrane region" description="Helical" evidence="5">
    <location>
        <begin position="378"/>
        <end position="406"/>
    </location>
</feature>
<dbReference type="PANTHER" id="PTHR11814">
    <property type="entry name" value="SULFATE TRANSPORTER"/>
    <property type="match status" value="1"/>
</dbReference>
<protein>
    <submittedName>
        <fullName evidence="7">STAS domain-containing protein</fullName>
    </submittedName>
</protein>
<dbReference type="CDD" id="cd07042">
    <property type="entry name" value="STAS_SulP_like_sulfate_transporter"/>
    <property type="match status" value="1"/>
</dbReference>
<evidence type="ECO:0000256" key="3">
    <source>
        <dbReference type="ARBA" id="ARBA00022989"/>
    </source>
</evidence>
<organism evidence="7 8">
    <name type="scientific">Pelosinus baikalensis</name>
    <dbReference type="NCBI Taxonomy" id="2892015"/>
    <lineage>
        <taxon>Bacteria</taxon>
        <taxon>Bacillati</taxon>
        <taxon>Bacillota</taxon>
        <taxon>Negativicutes</taxon>
        <taxon>Selenomonadales</taxon>
        <taxon>Sporomusaceae</taxon>
        <taxon>Pelosinus</taxon>
    </lineage>
</organism>
<keyword evidence="2 5" id="KW-0812">Transmembrane</keyword>
<evidence type="ECO:0000313" key="7">
    <source>
        <dbReference type="EMBL" id="MCC5468349.1"/>
    </source>
</evidence>
<comment type="caution">
    <text evidence="7">The sequence shown here is derived from an EMBL/GenBank/DDBJ whole genome shotgun (WGS) entry which is preliminary data.</text>
</comment>
<keyword evidence="4 5" id="KW-0472">Membrane</keyword>
<dbReference type="EMBL" id="JAJHJB010000060">
    <property type="protein sequence ID" value="MCC5468349.1"/>
    <property type="molecule type" value="Genomic_DNA"/>
</dbReference>
<dbReference type="SUPFAM" id="SSF52091">
    <property type="entry name" value="SpoIIaa-like"/>
    <property type="match status" value="1"/>
</dbReference>
<feature type="transmembrane region" description="Helical" evidence="5">
    <location>
        <begin position="169"/>
        <end position="186"/>
    </location>
</feature>
<dbReference type="Proteomes" id="UP001165492">
    <property type="component" value="Unassembled WGS sequence"/>
</dbReference>
<dbReference type="PROSITE" id="PS50801">
    <property type="entry name" value="STAS"/>
    <property type="match status" value="1"/>
</dbReference>
<dbReference type="Pfam" id="PF01740">
    <property type="entry name" value="STAS"/>
    <property type="match status" value="1"/>
</dbReference>
<feature type="transmembrane region" description="Helical" evidence="5">
    <location>
        <begin position="317"/>
        <end position="336"/>
    </location>
</feature>
<dbReference type="Pfam" id="PF00916">
    <property type="entry name" value="Sulfate_transp"/>
    <property type="match status" value="1"/>
</dbReference>
<dbReference type="Gene3D" id="3.30.750.24">
    <property type="entry name" value="STAS domain"/>
    <property type="match status" value="1"/>
</dbReference>
<feature type="transmembrane region" description="Helical" evidence="5">
    <location>
        <begin position="70"/>
        <end position="88"/>
    </location>
</feature>
<evidence type="ECO:0000256" key="5">
    <source>
        <dbReference type="SAM" id="Phobius"/>
    </source>
</evidence>
<feature type="transmembrane region" description="Helical" evidence="5">
    <location>
        <begin position="48"/>
        <end position="65"/>
    </location>
</feature>
<evidence type="ECO:0000313" key="8">
    <source>
        <dbReference type="Proteomes" id="UP001165492"/>
    </source>
</evidence>
<gene>
    <name evidence="7" type="ORF">LMF89_23725</name>
</gene>
<dbReference type="RefSeq" id="WP_229537216.1">
    <property type="nucleotide sequence ID" value="NZ_JAJHJB010000060.1"/>
</dbReference>
<sequence length="570" mass="61743">MTRAIRVPLKRYFTRFFKKDLLAGLTVGVISLPLAMAFAIASGANPENGIYTTIIAACLVALFGGSRYQVAGPTGAFIPILLSIVLTYGFENLLIAGFLSGIILVFMGLLDMGSLIKFIPRSVTIGFTAGIAVNIFAGQISNFFGLTGLERHESFLFNMQEIIAHFHTINPYSTLTAVICLVVILITPRFLPKVPGSLVGLILSTMIATFFFPNDVITIASAFGGIPSDLPHMQFPDITLEKVQLLLQPALTIAILGAIESLLSAVVADGLTGTHHNSNRELVGQGIANIVIPLFGGIPATGAIARTATNIKSGAATRYSVVISAVFVLLTMLALAPYAGLIPLASMAPVLMVVSYNMSQHQAFIGIAKVKSLSTGVLLITFFLTVFANLTVAVEIGLLLTMMLFVKRMSEIMVVTQVVPDHENHLIDIADQNALHTYDCSQISIFSIEGPLFFGAAQMFSESIMSTIHYDPKIIILRMSRVPIMDITGENHLRMIVENIQKKGITVLISGLNEQPEKKMKKTGLYDQIGQDHFFPHTNNAIAYALEQINKTHCKTCQKINGNECVLARK</sequence>
<dbReference type="InterPro" id="IPR001902">
    <property type="entry name" value="SLC26A/SulP_fam"/>
</dbReference>
<feature type="transmembrane region" description="Helical" evidence="5">
    <location>
        <begin position="246"/>
        <end position="267"/>
    </location>
</feature>
<name>A0ABS8HYV9_9FIRM</name>
<feature type="transmembrane region" description="Helical" evidence="5">
    <location>
        <begin position="287"/>
        <end position="305"/>
    </location>
</feature>
<feature type="transmembrane region" description="Helical" evidence="5">
    <location>
        <begin position="21"/>
        <end position="42"/>
    </location>
</feature>